<reference evidence="2 3" key="1">
    <citation type="submission" date="2018-03" db="EMBL/GenBank/DDBJ databases">
        <title>Genomic Encyclopedia of Type Strains, Phase III (KMG-III): the genomes of soil and plant-associated and newly described type strains.</title>
        <authorList>
            <person name="Whitman W."/>
        </authorList>
    </citation>
    <scope>NUCLEOTIDE SEQUENCE [LARGE SCALE GENOMIC DNA]</scope>
    <source>
        <strain evidence="2 3">CGMCC 1.07653</strain>
    </source>
</reference>
<evidence type="ECO:0000256" key="1">
    <source>
        <dbReference type="SAM" id="Phobius"/>
    </source>
</evidence>
<feature type="transmembrane region" description="Helical" evidence="1">
    <location>
        <begin position="118"/>
        <end position="141"/>
    </location>
</feature>
<name>A0A2P8HAP5_9BACI</name>
<organism evidence="2 3">
    <name type="scientific">Salsuginibacillus halophilus</name>
    <dbReference type="NCBI Taxonomy" id="517424"/>
    <lineage>
        <taxon>Bacteria</taxon>
        <taxon>Bacillati</taxon>
        <taxon>Bacillota</taxon>
        <taxon>Bacilli</taxon>
        <taxon>Bacillales</taxon>
        <taxon>Bacillaceae</taxon>
        <taxon>Salsuginibacillus</taxon>
    </lineage>
</organism>
<keyword evidence="1" id="KW-1133">Transmembrane helix</keyword>
<dbReference type="Pfam" id="PF13782">
    <property type="entry name" value="SpoVAB"/>
    <property type="match status" value="1"/>
</dbReference>
<evidence type="ECO:0000313" key="2">
    <source>
        <dbReference type="EMBL" id="PSL43305.1"/>
    </source>
</evidence>
<protein>
    <submittedName>
        <fullName evidence="2">Stage V sporulation protein AB</fullName>
    </submittedName>
</protein>
<comment type="caution">
    <text evidence="2">The sequence shown here is derived from an EMBL/GenBank/DDBJ whole genome shotgun (WGS) entry which is preliminary data.</text>
</comment>
<keyword evidence="1" id="KW-0812">Transmembrane</keyword>
<dbReference type="RefSeq" id="WP_245893992.1">
    <property type="nucleotide sequence ID" value="NZ_PYAV01000011.1"/>
</dbReference>
<gene>
    <name evidence="2" type="ORF">B0H94_111131</name>
</gene>
<feature type="transmembrane region" description="Helical" evidence="1">
    <location>
        <begin position="81"/>
        <end position="106"/>
    </location>
</feature>
<sequence>MEKVITLEALATVLLGLGGGLAVGSGLVAFISALGIIPRLVQIAKCYSRLVHLEWAVISGVLFGSIMTLTDAHLALPEVVAVIPGFFAGMFVGMLAAALTEVLNVMPVLAKRLGVDQGIFAFLFAIALGKVLGSLFFWFVYVTL</sequence>
<proteinExistence type="predicted"/>
<dbReference type="Proteomes" id="UP000242310">
    <property type="component" value="Unassembled WGS sequence"/>
</dbReference>
<dbReference type="InterPro" id="IPR020144">
    <property type="entry name" value="SpoVAB"/>
</dbReference>
<accession>A0A2P8HAP5</accession>
<keyword evidence="1" id="KW-0472">Membrane</keyword>
<feature type="transmembrane region" description="Helical" evidence="1">
    <location>
        <begin position="50"/>
        <end position="69"/>
    </location>
</feature>
<dbReference type="AlphaFoldDB" id="A0A2P8HAP5"/>
<keyword evidence="3" id="KW-1185">Reference proteome</keyword>
<evidence type="ECO:0000313" key="3">
    <source>
        <dbReference type="Proteomes" id="UP000242310"/>
    </source>
</evidence>
<feature type="transmembrane region" description="Helical" evidence="1">
    <location>
        <begin position="12"/>
        <end position="38"/>
    </location>
</feature>
<dbReference type="EMBL" id="PYAV01000011">
    <property type="protein sequence ID" value="PSL43305.1"/>
    <property type="molecule type" value="Genomic_DNA"/>
</dbReference>